<feature type="transmembrane region" description="Helical" evidence="14">
    <location>
        <begin position="12"/>
        <end position="32"/>
    </location>
</feature>
<dbReference type="EC" id="2.3.2.3" evidence="3"/>
<evidence type="ECO:0000259" key="15">
    <source>
        <dbReference type="Pfam" id="PF09924"/>
    </source>
</evidence>
<evidence type="ECO:0000256" key="1">
    <source>
        <dbReference type="ARBA" id="ARBA00004651"/>
    </source>
</evidence>
<evidence type="ECO:0000256" key="8">
    <source>
        <dbReference type="ARBA" id="ARBA00022989"/>
    </source>
</evidence>
<dbReference type="InterPro" id="IPR051211">
    <property type="entry name" value="PG_lysyltransferase"/>
</dbReference>
<evidence type="ECO:0000256" key="11">
    <source>
        <dbReference type="ARBA" id="ARBA00023251"/>
    </source>
</evidence>
<dbReference type="Proteomes" id="UP000282106">
    <property type="component" value="Unassembled WGS sequence"/>
</dbReference>
<feature type="transmembrane region" description="Helical" evidence="14">
    <location>
        <begin position="413"/>
        <end position="430"/>
    </location>
</feature>
<gene>
    <name evidence="16" type="primary">mprF</name>
    <name evidence="16" type="ORF">ED208_14620</name>
</gene>
<keyword evidence="10 14" id="KW-0472">Membrane</keyword>
<dbReference type="GO" id="GO:0050071">
    <property type="term" value="F:phosphatidylglycerol lysyltransferase activity"/>
    <property type="evidence" value="ECO:0007669"/>
    <property type="project" value="UniProtKB-EC"/>
</dbReference>
<keyword evidence="9" id="KW-0443">Lipid metabolism</keyword>
<keyword evidence="6" id="KW-0808">Transferase</keyword>
<evidence type="ECO:0000256" key="7">
    <source>
        <dbReference type="ARBA" id="ARBA00022692"/>
    </source>
</evidence>
<evidence type="ECO:0000256" key="3">
    <source>
        <dbReference type="ARBA" id="ARBA00012014"/>
    </source>
</evidence>
<evidence type="ECO:0000256" key="14">
    <source>
        <dbReference type="SAM" id="Phobius"/>
    </source>
</evidence>
<evidence type="ECO:0000313" key="17">
    <source>
        <dbReference type="Proteomes" id="UP000282106"/>
    </source>
</evidence>
<comment type="subcellular location">
    <subcellularLocation>
        <location evidence="1">Cell membrane</location>
        <topology evidence="1">Multi-pass membrane protein</topology>
    </subcellularLocation>
</comment>
<protein>
    <recommendedName>
        <fullName evidence="4">Phosphatidylglycerol lysyltransferase</fullName>
        <ecNumber evidence="3">2.3.2.3</ecNumber>
    </recommendedName>
    <alternativeName>
        <fullName evidence="12">Lysylphosphatidylglycerol synthase</fullName>
    </alternativeName>
</protein>
<dbReference type="GO" id="GO:0046677">
    <property type="term" value="P:response to antibiotic"/>
    <property type="evidence" value="ECO:0007669"/>
    <property type="project" value="UniProtKB-KW"/>
</dbReference>
<feature type="transmembrane region" description="Helical" evidence="14">
    <location>
        <begin position="290"/>
        <end position="306"/>
    </location>
</feature>
<comment type="catalytic activity">
    <reaction evidence="13">
        <text>L-lysyl-tRNA(Lys) + a 1,2-diacyl-sn-glycero-3-phospho-(1'-sn-glycerol) = a 1,2-diacyl-sn-glycero-3-phospho-1'-(3'-O-L-lysyl)-sn-glycerol + tRNA(Lys)</text>
        <dbReference type="Rhea" id="RHEA:10668"/>
        <dbReference type="Rhea" id="RHEA-COMP:9696"/>
        <dbReference type="Rhea" id="RHEA-COMP:9697"/>
        <dbReference type="ChEBI" id="CHEBI:64716"/>
        <dbReference type="ChEBI" id="CHEBI:75792"/>
        <dbReference type="ChEBI" id="CHEBI:78442"/>
        <dbReference type="ChEBI" id="CHEBI:78529"/>
        <dbReference type="EC" id="2.3.2.3"/>
    </reaction>
</comment>
<dbReference type="EMBL" id="RJVO01000008">
    <property type="protein sequence ID" value="ROH86675.1"/>
    <property type="molecule type" value="Genomic_DNA"/>
</dbReference>
<keyword evidence="17" id="KW-1185">Reference proteome</keyword>
<dbReference type="GO" id="GO:0055091">
    <property type="term" value="P:phospholipid homeostasis"/>
    <property type="evidence" value="ECO:0007669"/>
    <property type="project" value="TreeGrafter"/>
</dbReference>
<dbReference type="GO" id="GO:0005886">
    <property type="term" value="C:plasma membrane"/>
    <property type="evidence" value="ECO:0007669"/>
    <property type="project" value="UniProtKB-SubCell"/>
</dbReference>
<dbReference type="GO" id="GO:0006629">
    <property type="term" value="P:lipid metabolic process"/>
    <property type="evidence" value="ECO:0007669"/>
    <property type="project" value="UniProtKB-KW"/>
</dbReference>
<organism evidence="16 17">
    <name type="scientific">Stagnimonas aquatica</name>
    <dbReference type="NCBI Taxonomy" id="2689987"/>
    <lineage>
        <taxon>Bacteria</taxon>
        <taxon>Pseudomonadati</taxon>
        <taxon>Pseudomonadota</taxon>
        <taxon>Gammaproteobacteria</taxon>
        <taxon>Nevskiales</taxon>
        <taxon>Nevskiaceae</taxon>
        <taxon>Stagnimonas</taxon>
    </lineage>
</organism>
<dbReference type="Pfam" id="PF09924">
    <property type="entry name" value="LPG_synthase_C"/>
    <property type="match status" value="1"/>
</dbReference>
<name>A0A3N0V1U1_9GAMM</name>
<dbReference type="InterPro" id="IPR024320">
    <property type="entry name" value="LPG_synthase_C"/>
</dbReference>
<feature type="transmembrane region" description="Helical" evidence="14">
    <location>
        <begin position="327"/>
        <end position="346"/>
    </location>
</feature>
<keyword evidence="7 14" id="KW-0812">Transmembrane</keyword>
<evidence type="ECO:0000313" key="16">
    <source>
        <dbReference type="EMBL" id="ROH86675.1"/>
    </source>
</evidence>
<proteinExistence type="inferred from homology"/>
<sequence>MLSRFKDLLVSLRPWLSTLLVLGLLALAFFALQRLTQEIRYTDVLAEIHRTPASLLWAAGLFTLLSFVALAGYDASGLAYLGVRLPLRTLALGSFAGYALGNTVGMGVLTGGAVRLRVYGAAGMESGQVARLMAFVAGGFGLGITAIGALGLLWGAEEARSLLPLPAPLLQALALLVLIGIGALLLLCARGQPLRIAGRSLPLPSWRLAAAQLLVSALDILCTAAVLWVLLPASSVSFGVFLAFFALAIALGVISHVPGGIGVFEAVMLLAFRDALPAEQLAGALVLYRAIYYLAPLALAVLLLVIREWRAISQSRVRQQAAELSPLFLSVATFTVGVMLLVSGVTPSTDEATELLALRIPLVFVEGAHFLGSIAGLGLLFVARGLLLRLDAAWWAAVVLAIISAVFALPKGVALGELAALATLVLLLVAGRREFDRRASLFAQPFSLNWLLMVSAVLGAIIWLMFFVYRDVDYTNDLWWQFAFDGHAPRSLRATLSVVLLGFAFALWQAFRPASGQAAEAGPEELERAAAIIRSQGKADAMLALMGDKSLLFSESGNSFLMYGKRARTWAALYDPVGPESEAVELIWRFVELAHEHGGRACFYQASGRNLALYVDVGMSAYKLGEYAFVPLADFSLKGSKRAHLRQAVSKGERDGLSFQVIPASEVEPLMPELRAISDAWLAQHATREKAFSLGSFEPAYLSRTPVAIASKNGKPVAFANLMTTDLKTEATIDLMRYTPEAPRGVMDYLFVKLMLHCQAEGYAQFGLGMAPMSGMSEHYNAPRWQRLARLIYRHGENFYNFQGLRSFKEKFDPTWEARYLCAEGGLKPILAFTDIAALVSGGLKGVLTK</sequence>
<feature type="transmembrane region" description="Helical" evidence="14">
    <location>
        <begin position="168"/>
        <end position="187"/>
    </location>
</feature>
<dbReference type="InterPro" id="IPR016181">
    <property type="entry name" value="Acyl_CoA_acyltransferase"/>
</dbReference>
<feature type="transmembrane region" description="Helical" evidence="14">
    <location>
        <begin position="236"/>
        <end position="254"/>
    </location>
</feature>
<feature type="transmembrane region" description="Helical" evidence="14">
    <location>
        <begin position="208"/>
        <end position="230"/>
    </location>
</feature>
<comment type="caution">
    <text evidence="16">The sequence shown here is derived from an EMBL/GenBank/DDBJ whole genome shotgun (WGS) entry which is preliminary data.</text>
</comment>
<reference evidence="16 17" key="1">
    <citation type="submission" date="2018-10" db="EMBL/GenBank/DDBJ databases">
        <authorList>
            <person name="Chen W.-M."/>
        </authorList>
    </citation>
    <scope>NUCLEOTIDE SEQUENCE [LARGE SCALE GENOMIC DNA]</scope>
    <source>
        <strain evidence="16 17">THS-13</strain>
    </source>
</reference>
<feature type="transmembrane region" description="Helical" evidence="14">
    <location>
        <begin position="85"/>
        <end position="111"/>
    </location>
</feature>
<evidence type="ECO:0000256" key="2">
    <source>
        <dbReference type="ARBA" id="ARBA00008627"/>
    </source>
</evidence>
<dbReference type="AlphaFoldDB" id="A0A3N0V1U1"/>
<dbReference type="RefSeq" id="WP_123212664.1">
    <property type="nucleotide sequence ID" value="NZ_RJVO01000008.1"/>
</dbReference>
<evidence type="ECO:0000256" key="5">
    <source>
        <dbReference type="ARBA" id="ARBA00022475"/>
    </source>
</evidence>
<feature type="transmembrane region" description="Helical" evidence="14">
    <location>
        <begin position="490"/>
        <end position="508"/>
    </location>
</feature>
<dbReference type="InParanoid" id="A0A3N0V1U1"/>
<dbReference type="PANTHER" id="PTHR34697">
    <property type="entry name" value="PHOSPHATIDYLGLYCEROL LYSYLTRANSFERASE"/>
    <property type="match status" value="1"/>
</dbReference>
<keyword evidence="5" id="KW-1003">Cell membrane</keyword>
<keyword evidence="8 14" id="KW-1133">Transmembrane helix</keyword>
<accession>A0A3N0V1U1</accession>
<feature type="domain" description="Phosphatidylglycerol lysyltransferase C-terminal" evidence="15">
    <location>
        <begin position="534"/>
        <end position="823"/>
    </location>
</feature>
<dbReference type="NCBIfam" id="NF033480">
    <property type="entry name" value="bifunc_MprF"/>
    <property type="match status" value="1"/>
</dbReference>
<comment type="similarity">
    <text evidence="2">Belongs to the LPG synthase family.</text>
</comment>
<feature type="transmembrane region" description="Helical" evidence="14">
    <location>
        <begin position="450"/>
        <end position="470"/>
    </location>
</feature>
<dbReference type="PANTHER" id="PTHR34697:SF2">
    <property type="entry name" value="PHOSPHATIDYLGLYCEROL LYSYLTRANSFERASE"/>
    <property type="match status" value="1"/>
</dbReference>
<evidence type="ECO:0000256" key="13">
    <source>
        <dbReference type="ARBA" id="ARBA00047540"/>
    </source>
</evidence>
<feature type="transmembrane region" description="Helical" evidence="14">
    <location>
        <begin position="358"/>
        <end position="383"/>
    </location>
</feature>
<keyword evidence="11" id="KW-0046">Antibiotic resistance</keyword>
<dbReference type="Pfam" id="PF03706">
    <property type="entry name" value="LPG_synthase_TM"/>
    <property type="match status" value="1"/>
</dbReference>
<feature type="transmembrane region" description="Helical" evidence="14">
    <location>
        <begin position="53"/>
        <end position="73"/>
    </location>
</feature>
<feature type="transmembrane region" description="Helical" evidence="14">
    <location>
        <begin position="390"/>
        <end position="407"/>
    </location>
</feature>
<dbReference type="InterPro" id="IPR022791">
    <property type="entry name" value="L-PG_synthase/AglD"/>
</dbReference>
<evidence type="ECO:0000256" key="4">
    <source>
        <dbReference type="ARBA" id="ARBA00021546"/>
    </source>
</evidence>
<evidence type="ECO:0000256" key="6">
    <source>
        <dbReference type="ARBA" id="ARBA00022679"/>
    </source>
</evidence>
<evidence type="ECO:0000256" key="12">
    <source>
        <dbReference type="ARBA" id="ARBA00031899"/>
    </source>
</evidence>
<dbReference type="SUPFAM" id="SSF55729">
    <property type="entry name" value="Acyl-CoA N-acyltransferases (Nat)"/>
    <property type="match status" value="1"/>
</dbReference>
<evidence type="ECO:0000256" key="9">
    <source>
        <dbReference type="ARBA" id="ARBA00023098"/>
    </source>
</evidence>
<feature type="transmembrane region" description="Helical" evidence="14">
    <location>
        <begin position="132"/>
        <end position="156"/>
    </location>
</feature>
<evidence type="ECO:0000256" key="10">
    <source>
        <dbReference type="ARBA" id="ARBA00023136"/>
    </source>
</evidence>